<dbReference type="SMART" id="SM01310">
    <property type="entry name" value="RICTOR_V"/>
    <property type="match status" value="1"/>
</dbReference>
<dbReference type="SMART" id="SM01308">
    <property type="entry name" value="RICTOR_N"/>
    <property type="match status" value="1"/>
</dbReference>
<comment type="caution">
    <text evidence="6">The sequence shown here is derived from an EMBL/GenBank/DDBJ whole genome shotgun (WGS) entry which is preliminary data.</text>
</comment>
<comment type="similarity">
    <text evidence="1">Belongs to the RICTOR family.</text>
</comment>
<dbReference type="SMART" id="SM01307">
    <property type="entry name" value="RICTOR_M"/>
    <property type="match status" value="1"/>
</dbReference>
<reference evidence="6" key="1">
    <citation type="journal article" date="2020" name="bioRxiv">
        <title>Chromosome-level reference genome of the European wasp spider Argiope bruennichi: a resource for studies on range expansion and evolutionary adaptation.</title>
        <authorList>
            <person name="Sheffer M.M."/>
            <person name="Hoppe A."/>
            <person name="Krehenwinkel H."/>
            <person name="Uhl G."/>
            <person name="Kuss A.W."/>
            <person name="Jensen L."/>
            <person name="Jensen C."/>
            <person name="Gillespie R.G."/>
            <person name="Hoff K.J."/>
            <person name="Prost S."/>
        </authorList>
    </citation>
    <scope>NUCLEOTIDE SEQUENCE</scope>
</reference>
<feature type="domain" description="Rapamycin-insensitive companion of mTOR" evidence="5">
    <location>
        <begin position="927"/>
        <end position="999"/>
    </location>
</feature>
<dbReference type="GO" id="GO:0043539">
    <property type="term" value="F:protein serine/threonine kinase activator activity"/>
    <property type="evidence" value="ECO:0007669"/>
    <property type="project" value="TreeGrafter"/>
</dbReference>
<dbReference type="Proteomes" id="UP000807504">
    <property type="component" value="Unassembled WGS sequence"/>
</dbReference>
<dbReference type="Pfam" id="PF14664">
    <property type="entry name" value="RICTOR_N"/>
    <property type="match status" value="1"/>
</dbReference>
<evidence type="ECO:0000256" key="2">
    <source>
        <dbReference type="SAM" id="MobiDB-lite"/>
    </source>
</evidence>
<reference evidence="6" key="2">
    <citation type="submission" date="2020-06" db="EMBL/GenBank/DDBJ databases">
        <authorList>
            <person name="Sheffer M."/>
        </authorList>
    </citation>
    <scope>NUCLEOTIDE SEQUENCE</scope>
</reference>
<gene>
    <name evidence="6" type="ORF">HNY73_022268</name>
</gene>
<dbReference type="GO" id="GO:0038203">
    <property type="term" value="P:TORC2 signaling"/>
    <property type="evidence" value="ECO:0007669"/>
    <property type="project" value="TreeGrafter"/>
</dbReference>
<feature type="domain" description="Rapamycin-insensitive companion of mTOR middle" evidence="3">
    <location>
        <begin position="525"/>
        <end position="743"/>
    </location>
</feature>
<evidence type="ECO:0000313" key="7">
    <source>
        <dbReference type="Proteomes" id="UP000807504"/>
    </source>
</evidence>
<dbReference type="InterPro" id="IPR029452">
    <property type="entry name" value="RICTOR_V"/>
</dbReference>
<evidence type="ECO:0000313" key="6">
    <source>
        <dbReference type="EMBL" id="KAF8764163.1"/>
    </source>
</evidence>
<dbReference type="PANTHER" id="PTHR13298:SF11">
    <property type="entry name" value="RAPAMYCIN-INSENSITIVE COMPANION OF MTOR"/>
    <property type="match status" value="1"/>
</dbReference>
<evidence type="ECO:0000259" key="3">
    <source>
        <dbReference type="SMART" id="SM01307"/>
    </source>
</evidence>
<dbReference type="EMBL" id="JABXBU010002231">
    <property type="protein sequence ID" value="KAF8764163.1"/>
    <property type="molecule type" value="Genomic_DNA"/>
</dbReference>
<dbReference type="InterPro" id="IPR011989">
    <property type="entry name" value="ARM-like"/>
</dbReference>
<feature type="region of interest" description="Disordered" evidence="2">
    <location>
        <begin position="1186"/>
        <end position="1218"/>
    </location>
</feature>
<dbReference type="SUPFAM" id="SSF48371">
    <property type="entry name" value="ARM repeat"/>
    <property type="match status" value="2"/>
</dbReference>
<evidence type="ECO:0000259" key="5">
    <source>
        <dbReference type="SMART" id="SM01310"/>
    </source>
</evidence>
<dbReference type="Pfam" id="PF14666">
    <property type="entry name" value="RICTOR_M"/>
    <property type="match status" value="1"/>
</dbReference>
<feature type="region of interest" description="Disordered" evidence="2">
    <location>
        <begin position="1081"/>
        <end position="1111"/>
    </location>
</feature>
<dbReference type="Pfam" id="PF14663">
    <property type="entry name" value="RasGEF_N_2"/>
    <property type="match status" value="1"/>
</dbReference>
<organism evidence="6 7">
    <name type="scientific">Argiope bruennichi</name>
    <name type="common">Wasp spider</name>
    <name type="synonym">Aranea bruennichi</name>
    <dbReference type="NCBI Taxonomy" id="94029"/>
    <lineage>
        <taxon>Eukaryota</taxon>
        <taxon>Metazoa</taxon>
        <taxon>Ecdysozoa</taxon>
        <taxon>Arthropoda</taxon>
        <taxon>Chelicerata</taxon>
        <taxon>Arachnida</taxon>
        <taxon>Araneae</taxon>
        <taxon>Araneomorphae</taxon>
        <taxon>Entelegynae</taxon>
        <taxon>Araneoidea</taxon>
        <taxon>Araneidae</taxon>
        <taxon>Argiope</taxon>
    </lineage>
</organism>
<dbReference type="InterPro" id="IPR029451">
    <property type="entry name" value="RICTOR_M"/>
</dbReference>
<dbReference type="GO" id="GO:0031932">
    <property type="term" value="C:TORC2 complex"/>
    <property type="evidence" value="ECO:0007669"/>
    <property type="project" value="InterPro"/>
</dbReference>
<dbReference type="InterPro" id="IPR029453">
    <property type="entry name" value="Rictor_IV"/>
</dbReference>
<dbReference type="InterPro" id="IPR028268">
    <property type="entry name" value="Pianissimo_fam"/>
</dbReference>
<name>A0A8T0E129_ARGBR</name>
<feature type="domain" description="Rapamycin-insensitive companion of mTOR N-terminal" evidence="4">
    <location>
        <begin position="58"/>
        <end position="435"/>
    </location>
</feature>
<feature type="compositionally biased region" description="Low complexity" evidence="2">
    <location>
        <begin position="1193"/>
        <end position="1214"/>
    </location>
</feature>
<protein>
    <submittedName>
        <fullName evidence="6">Rapamycin-insensitive companion of mTOR like protein</fullName>
    </submittedName>
</protein>
<dbReference type="GO" id="GO:0051897">
    <property type="term" value="P:positive regulation of phosphatidylinositol 3-kinase/protein kinase B signal transduction"/>
    <property type="evidence" value="ECO:0007669"/>
    <property type="project" value="TreeGrafter"/>
</dbReference>
<keyword evidence="7" id="KW-1185">Reference proteome</keyword>
<feature type="region of interest" description="Disordered" evidence="2">
    <location>
        <begin position="1132"/>
        <end position="1152"/>
    </location>
</feature>
<sequence>MAVSHGLRQYSKYGGRFRKRRDSEEENIYLDFNRATAEIIQEILFNVVNQDVNISRKLGYLNGLVKLCMKQQTEFGISHRDIFCCLRIAFFHEACEVRAAVLRACRYILENVEILEAFLQSKLQFFVSRSLDISLDNRIERVQALRLMRKVLDLNPSGFPRAFSNCLVSIVNEGSQERDMIRPCLATLAQLALLNPQACIEARGVSALMKNVVENSQVQASEAILGVIFFLINHPSTRNLMKNDFGLENLLAPFTDCHYRFPTSVDGSASEDKDPNLNASKAAIVCALLSWPGLFYLCRTDSCHLQSLIEMLYLPYPELRKNILDLLYKIFDVTIPEWTDDFSIALSSSDPSTSKMSWQLYEGYIVAEGLDILPYSSKDRTNLVYNYYALLILVFVNCGILEALSEVIVSSEINLAVRATIFLGEFIYMANQFLPIDCSHLSNCLPTLISSAASFKSAKEQNQATAAITCLFRIHEIKKKGAVPNSLVLNNLLHICNPEREKKGFFVGTVNKIKLWKYLKQEMADGVDQAIRDTLVVSKEYQSWDWDLVDCILKNPTDSLKKLEDANHRTFVKKLLHFFKPSSKEFSEMEFDKENGRQICVTGCHLLEFFLELEEIKAQEYLDDFLNDLNSCFVQLTKDGDRLNSILSPIKVSSTFSQMYFLFIGKLSSTHKGCKFLNRCSTFQNLFHLVSITNQDIYVKLIISALDYTKEGFSRAILTKVLTGSEEATRLYATNFLLILLRAKLPDFRKWAIEVLVYQLHDTSKLVSAAALDILDEACTIQENLEALISLRPSLLQLGDKGLLLLVRYLSVQSGFNFLRESNFLYGELERWQQIYNFKYVKVVEDMLNEAFTHHRRGTDGSYGRRSSDISLISFFAGFTIRNVISLQMYGQLVQHHEGVNILLDNGVLPELYNNICHPNFSTDMDILHLKASLWALGHVGSYPLGLKIIIKEDLIPCIVDLAATAPVFAVRGTCYFILGLLSSTTEGSDILREHGWEAVQRNHEEKWPLIKEEILVDNSQFARKSTWSFSSMSSDWPLGALPTSLSFIVRTSQFDLNRSQSQISNTSSEDILQNSCIELPSHRDPLVDPDSDSENCRPRSSSDCQSERKDNVLFEVAESSSWDALNAYSSFSSPPPNFNKNRKRRSISTSEVTMRTFNFHMEDNEEEEENELQMSSTGSKANFHAVEPKQHSSGSSSLQPGASESSVNSSKSSDGCVERPSLLKQLSRGHSIHLHSPVSPDKSSPLLITSARDALGYATLKDIQRRRVHSLSFHDASSTQVDASLRYLKSQSLDADSAKIFNVTSDILFSEAEEDAMKFRNSSQDSEKIPESRYIGLCLPSDLDYILHVPKESRDQEVEIVVPIPEDVPSSSDVVFEFHSDENCISNHSFADKKSLQRTTIDEESEEQSLVTVNTTIDNVCKRIPPLERSNSVKGILKFRDDYLNSQHLIRKEAMHYVTNLSSSVAIKASEQGLLNLKQKFPSAFQDICLYSEINYYMANYNFRLNARRFLQELFLDVTFEQLQQEAESIVGIISIPQVGGSEA</sequence>
<dbReference type="InterPro" id="IPR028267">
    <property type="entry name" value="Pianissimo_N"/>
</dbReference>
<dbReference type="InterPro" id="IPR016024">
    <property type="entry name" value="ARM-type_fold"/>
</dbReference>
<evidence type="ECO:0000259" key="4">
    <source>
        <dbReference type="SMART" id="SM01308"/>
    </source>
</evidence>
<dbReference type="SMART" id="SM01303">
    <property type="entry name" value="RasGEF_N_2"/>
    <property type="match status" value="1"/>
</dbReference>
<dbReference type="PANTHER" id="PTHR13298">
    <property type="entry name" value="CYTOSOLIC REGULATOR PIANISSIMO"/>
    <property type="match status" value="1"/>
</dbReference>
<dbReference type="Pfam" id="PF14668">
    <property type="entry name" value="RICTOR_V"/>
    <property type="match status" value="1"/>
</dbReference>
<accession>A0A8T0E129</accession>
<dbReference type="Gene3D" id="1.25.10.10">
    <property type="entry name" value="Leucine-rich Repeat Variant"/>
    <property type="match status" value="1"/>
</dbReference>
<evidence type="ECO:0000256" key="1">
    <source>
        <dbReference type="ARBA" id="ARBA00008878"/>
    </source>
</evidence>
<proteinExistence type="inferred from homology"/>